<feature type="region of interest" description="Disordered" evidence="8">
    <location>
        <begin position="443"/>
        <end position="465"/>
    </location>
</feature>
<dbReference type="OrthoDB" id="3176171at2759"/>
<dbReference type="InterPro" id="IPR027417">
    <property type="entry name" value="P-loop_NTPase"/>
</dbReference>
<comment type="subcellular location">
    <subcellularLocation>
        <location evidence="1">Cytoplasm</location>
        <location evidence="1">Cytoskeleton</location>
    </subcellularLocation>
</comment>
<feature type="coiled-coil region" evidence="7">
    <location>
        <begin position="364"/>
        <end position="391"/>
    </location>
</feature>
<feature type="compositionally biased region" description="Basic and acidic residues" evidence="8">
    <location>
        <begin position="516"/>
        <end position="535"/>
    </location>
</feature>
<comment type="similarity">
    <text evidence="5 6">Belongs to the TRAFAC class myosin-kinesin ATPase superfamily. Kinesin family.</text>
</comment>
<feature type="region of interest" description="Disordered" evidence="8">
    <location>
        <begin position="500"/>
        <end position="537"/>
    </location>
</feature>
<accession>A0A4V3SEG3</accession>
<keyword evidence="11" id="KW-1185">Reference proteome</keyword>
<protein>
    <recommendedName>
        <fullName evidence="6">Kinesin-like protein</fullName>
    </recommendedName>
</protein>
<evidence type="ECO:0000256" key="6">
    <source>
        <dbReference type="RuleBase" id="RU000394"/>
    </source>
</evidence>
<dbReference type="STRING" id="147828.A0A4V3SEG3"/>
<dbReference type="InterPro" id="IPR056524">
    <property type="entry name" value="KIF6/9_C"/>
</dbReference>
<dbReference type="GO" id="GO:0005874">
    <property type="term" value="C:microtubule"/>
    <property type="evidence" value="ECO:0007669"/>
    <property type="project" value="UniProtKB-KW"/>
</dbReference>
<dbReference type="PANTHER" id="PTHR47968:SF67">
    <property type="entry name" value="KINESIN MOTOR DOMAIN-CONTAINING PROTEIN"/>
    <property type="match status" value="1"/>
</dbReference>
<dbReference type="PROSITE" id="PS50067">
    <property type="entry name" value="KINESIN_MOTOR_2"/>
    <property type="match status" value="1"/>
</dbReference>
<feature type="domain" description="Kinesin motor" evidence="9">
    <location>
        <begin position="5"/>
        <end position="348"/>
    </location>
</feature>
<dbReference type="AlphaFoldDB" id="A0A4V3SEG3"/>
<dbReference type="Pfam" id="PF00225">
    <property type="entry name" value="Kinesin"/>
    <property type="match status" value="1"/>
</dbReference>
<keyword evidence="3 5" id="KW-0067">ATP-binding</keyword>
<evidence type="ECO:0000256" key="5">
    <source>
        <dbReference type="PROSITE-ProRule" id="PRU00283"/>
    </source>
</evidence>
<dbReference type="EMBL" id="SJOL01006726">
    <property type="protein sequence ID" value="TGZ64454.1"/>
    <property type="molecule type" value="Genomic_DNA"/>
</dbReference>
<dbReference type="GO" id="GO:0005524">
    <property type="term" value="F:ATP binding"/>
    <property type="evidence" value="ECO:0007669"/>
    <property type="project" value="UniProtKB-UniRule"/>
</dbReference>
<keyword evidence="4" id="KW-0963">Cytoplasm</keyword>
<reference evidence="10 11" key="1">
    <citation type="journal article" date="2019" name="BMC Genomics">
        <title>New insights from Opisthorchis felineus genome: update on genomics of the epidemiologically important liver flukes.</title>
        <authorList>
            <person name="Ershov N.I."/>
            <person name="Mordvinov V.A."/>
            <person name="Prokhortchouk E.B."/>
            <person name="Pakharukova M.Y."/>
            <person name="Gunbin K.V."/>
            <person name="Ustyantsev K."/>
            <person name="Genaev M.A."/>
            <person name="Blinov A.G."/>
            <person name="Mazur A."/>
            <person name="Boulygina E."/>
            <person name="Tsygankova S."/>
            <person name="Khrameeva E."/>
            <person name="Chekanov N."/>
            <person name="Fan G."/>
            <person name="Xiao A."/>
            <person name="Zhang H."/>
            <person name="Xu X."/>
            <person name="Yang H."/>
            <person name="Solovyev V."/>
            <person name="Lee S.M."/>
            <person name="Liu X."/>
            <person name="Afonnikov D.A."/>
            <person name="Skryabin K.G."/>
        </authorList>
    </citation>
    <scope>NUCLEOTIDE SEQUENCE [LARGE SCALE GENOMIC DNA]</scope>
    <source>
        <strain evidence="10">AK-0245</strain>
        <tissue evidence="10">Whole organism</tissue>
    </source>
</reference>
<keyword evidence="5 6" id="KW-0505">Motor protein</keyword>
<evidence type="ECO:0000313" key="11">
    <source>
        <dbReference type="Proteomes" id="UP000308267"/>
    </source>
</evidence>
<dbReference type="InterPro" id="IPR001752">
    <property type="entry name" value="Kinesin_motor_dom"/>
</dbReference>
<dbReference type="GO" id="GO:0007018">
    <property type="term" value="P:microtubule-based movement"/>
    <property type="evidence" value="ECO:0007669"/>
    <property type="project" value="InterPro"/>
</dbReference>
<dbReference type="PROSITE" id="PS00411">
    <property type="entry name" value="KINESIN_MOTOR_1"/>
    <property type="match status" value="1"/>
</dbReference>
<dbReference type="PANTHER" id="PTHR47968">
    <property type="entry name" value="CENTROMERE PROTEIN E"/>
    <property type="match status" value="1"/>
</dbReference>
<keyword evidence="6" id="KW-0493">Microtubule</keyword>
<gene>
    <name evidence="10" type="ORF">CRM22_006354</name>
</gene>
<comment type="caution">
    <text evidence="10">The sequence shown here is derived from an EMBL/GenBank/DDBJ whole genome shotgun (WGS) entry which is preliminary data.</text>
</comment>
<keyword evidence="7" id="KW-0175">Coiled coil</keyword>
<dbReference type="Gene3D" id="3.40.850.10">
    <property type="entry name" value="Kinesin motor domain"/>
    <property type="match status" value="1"/>
</dbReference>
<dbReference type="Proteomes" id="UP000308267">
    <property type="component" value="Unassembled WGS sequence"/>
</dbReference>
<dbReference type="InterPro" id="IPR019821">
    <property type="entry name" value="Kinesin_motor_CS"/>
</dbReference>
<organism evidence="10 11">
    <name type="scientific">Opisthorchis felineus</name>
    <dbReference type="NCBI Taxonomy" id="147828"/>
    <lineage>
        <taxon>Eukaryota</taxon>
        <taxon>Metazoa</taxon>
        <taxon>Spiralia</taxon>
        <taxon>Lophotrochozoa</taxon>
        <taxon>Platyhelminthes</taxon>
        <taxon>Trematoda</taxon>
        <taxon>Digenea</taxon>
        <taxon>Opisthorchiida</taxon>
        <taxon>Opisthorchiata</taxon>
        <taxon>Opisthorchiidae</taxon>
        <taxon>Opisthorchis</taxon>
    </lineage>
</organism>
<evidence type="ECO:0000256" key="8">
    <source>
        <dbReference type="SAM" id="MobiDB-lite"/>
    </source>
</evidence>
<evidence type="ECO:0000256" key="4">
    <source>
        <dbReference type="ARBA" id="ARBA00023212"/>
    </source>
</evidence>
<dbReference type="PRINTS" id="PR00380">
    <property type="entry name" value="KINESINHEAVY"/>
</dbReference>
<evidence type="ECO:0000313" key="10">
    <source>
        <dbReference type="EMBL" id="TGZ64454.1"/>
    </source>
</evidence>
<sequence length="801" mass="91106">MVKQTIQIFLRFRPPSIRKSVIQYNVHQVTGNDRPCVTLNVNREVRDYDICNRKELYNFQFDGIFDVLAGQDQVFDDVAKPVIEKALEGYNGTIFAYGQTGSGKTFTITGGGEKYTERGIIPRTIEYIFRQAEKNMEKDFEVRISYLEIYNENGYDLLDTRYALAKKLEDLPRVTLFEDTDAGTVHLKNLSIHLAVGVDEALNLLFTGDTNRIIAETPTNEASSRSHCIFTLHITSRSRTSSTVRRAKLHLVDLAGSERVYKSGIDGTTLTEAKYINLSLHYLEQVIVALSEKQRSHIPYRNSMMTMILRDSLGGNCMTSMIANCSAEQCNIQETIATCRFAQRVALIKNDMILNEEQAPHVVIRHLKAEIERLKAELAFTTRTEQELTEEEKERCERMVERFLSTSTEDEPFNFPAEMFSNIQKICFCLKVIQEYHGKRIREGAESRSISETKPTLAPAPQPANQKAEELRRIIAQKDHEIHVLIGLLKRGQTGEHYAPQLEETADGPVSTTDEASQHDDKIDNTTKLKDEPDKTSTQMAVPNNVAQWLERGTKDRRLGSLSNGREQAFETFKREHHSAKHVEAQKSELRSLYAEAKNYANEMCLARNEVDQLQTKLNDIIHNETLGQSFRSNEFEAVRSMIDAKRTAYRTAYSKLRELRPRIEHLQHALKTAKVRLIQDFELWWQHHSPSSPQVTPLDTTVVESVQAKNCPGDEKMGCSIWQSGSSVVVKSRQVQKLQKAIDEVSKPAHLNNDSLNPNGAESYFGKIPLTGDPAVDADILAFVHAREKLRRRQSEQGDQ</sequence>
<dbReference type="InterPro" id="IPR027640">
    <property type="entry name" value="Kinesin-like_fam"/>
</dbReference>
<evidence type="ECO:0000256" key="2">
    <source>
        <dbReference type="ARBA" id="ARBA00022741"/>
    </source>
</evidence>
<keyword evidence="4" id="KW-0206">Cytoskeleton</keyword>
<dbReference type="InterPro" id="IPR036961">
    <property type="entry name" value="Kinesin_motor_dom_sf"/>
</dbReference>
<feature type="binding site" evidence="5">
    <location>
        <begin position="98"/>
        <end position="105"/>
    </location>
    <ligand>
        <name>ATP</name>
        <dbReference type="ChEBI" id="CHEBI:30616"/>
    </ligand>
</feature>
<dbReference type="SMART" id="SM00129">
    <property type="entry name" value="KISc"/>
    <property type="match status" value="1"/>
</dbReference>
<name>A0A4V3SEG3_OPIFE</name>
<evidence type="ECO:0000256" key="3">
    <source>
        <dbReference type="ARBA" id="ARBA00022840"/>
    </source>
</evidence>
<dbReference type="SUPFAM" id="SSF52540">
    <property type="entry name" value="P-loop containing nucleoside triphosphate hydrolases"/>
    <property type="match status" value="1"/>
</dbReference>
<dbReference type="GO" id="GO:0008017">
    <property type="term" value="F:microtubule binding"/>
    <property type="evidence" value="ECO:0007669"/>
    <property type="project" value="InterPro"/>
</dbReference>
<dbReference type="Pfam" id="PF23735">
    <property type="entry name" value="KIF9"/>
    <property type="match status" value="1"/>
</dbReference>
<dbReference type="GO" id="GO:0003777">
    <property type="term" value="F:microtubule motor activity"/>
    <property type="evidence" value="ECO:0007669"/>
    <property type="project" value="InterPro"/>
</dbReference>
<evidence type="ECO:0000256" key="7">
    <source>
        <dbReference type="SAM" id="Coils"/>
    </source>
</evidence>
<proteinExistence type="inferred from homology"/>
<evidence type="ECO:0000259" key="9">
    <source>
        <dbReference type="PROSITE" id="PS50067"/>
    </source>
</evidence>
<keyword evidence="2 5" id="KW-0547">Nucleotide-binding</keyword>
<evidence type="ECO:0000256" key="1">
    <source>
        <dbReference type="ARBA" id="ARBA00004245"/>
    </source>
</evidence>